<feature type="non-terminal residue" evidence="1">
    <location>
        <position position="894"/>
    </location>
</feature>
<dbReference type="EMBL" id="JBGNUJ010000002">
    <property type="protein sequence ID" value="KAL3963226.1"/>
    <property type="molecule type" value="Genomic_DNA"/>
</dbReference>
<organism evidence="1 2">
    <name type="scientific">Purpureocillium lilacinum</name>
    <name type="common">Paecilomyces lilacinus</name>
    <dbReference type="NCBI Taxonomy" id="33203"/>
    <lineage>
        <taxon>Eukaryota</taxon>
        <taxon>Fungi</taxon>
        <taxon>Dikarya</taxon>
        <taxon>Ascomycota</taxon>
        <taxon>Pezizomycotina</taxon>
        <taxon>Sordariomycetes</taxon>
        <taxon>Hypocreomycetidae</taxon>
        <taxon>Hypocreales</taxon>
        <taxon>Ophiocordycipitaceae</taxon>
        <taxon>Purpureocillium</taxon>
    </lineage>
</organism>
<evidence type="ECO:0000313" key="1">
    <source>
        <dbReference type="EMBL" id="KAL3963226.1"/>
    </source>
</evidence>
<keyword evidence="2" id="KW-1185">Reference proteome</keyword>
<sequence length="894" mass="97441">MPSAKEVKRALARIRAALPREKKVASDHRNIRLGLERISRVVPDEQSWAGVHVGGTNGKGSICALLAGMFKLSGISHGTFISPAIPERHNAITINDRYVNKRMYEMELQHVEAAYRRVASGWRFTSGEDPGDLTPFELETAAAFRVFDKMHVKYGIVEVGMGGATDATNAMKQKSVTVISKIDLDHQEYLGNTIEEIAKVKAGIMRPGVPCIVDHTNPSSVLGVLREHAQSVGTQISPSSKALPLIAGLDQDRFKLEDYEQQNLLCATLAFRHLFPHLDIDVNKLLSMKPYLPGRKEYVGVSGLTDGLRQKPVLVDGAHNMLGVEALAKHVETRVRKDDQPITWVMGLSASKSKPFSKMIEALLRPQDNLAFVEYTQGPNDPPAAPADLGRGVAKEALKNESQLYDGEPDIASAVRWACSKAGEGPVIITGSLYLIREFYKLEGVEQQRKIGKTALASVAAEKPDVQNKPGGGQPQPPTVSEQTRELQRTAAHHKKQADGYRSAIASIQNDLDAERMGGPGSSHLSGSIDELKRRHEEHIKAYNSAMFKIRGHVADPDKKHLSHEEIFGRPEKPKRRIATLLRKFEEDEAREQESKAATASSRRAIENEILQASRDVLGEGFGGQRRRQRSNEPAEGSKPDKGTSPSEKTRRLYRDDAVTRSQVALLRPQPHHTTPRHVLANLKLRNSSISRYDTALTTARRGGTMSPGSLPSLAAPPTTAAAASLTPAPAPTHLIVVCCHGIWLGGPSAGHDEAEWLIAPFQAGETPTFVRHIEEGVRAHADDVANSVLVFSGAATRPETRLSEAQSYANVAAQNAYFGHLPSSSSSPSSPSSSSSSSHDGALPTTTTILLEERALDSFSNVLFSMTLFRARVGAWPASLTVVGHAFKRPRME</sequence>
<comment type="caution">
    <text evidence="1">The sequence shown here is derived from an EMBL/GenBank/DDBJ whole genome shotgun (WGS) entry which is preliminary data.</text>
</comment>
<proteinExistence type="predicted"/>
<dbReference type="Proteomes" id="UP001638806">
    <property type="component" value="Unassembled WGS sequence"/>
</dbReference>
<evidence type="ECO:0000313" key="2">
    <source>
        <dbReference type="Proteomes" id="UP001638806"/>
    </source>
</evidence>
<accession>A0ACC4E3K3</accession>
<reference evidence="1" key="1">
    <citation type="submission" date="2024-12" db="EMBL/GenBank/DDBJ databases">
        <title>Comparative genomics and development of molecular markers within Purpureocillium lilacinum and among Purpureocillium species.</title>
        <authorList>
            <person name="Yeh Z.-Y."/>
            <person name="Ni N.-T."/>
            <person name="Lo P.-H."/>
            <person name="Mushyakhwo K."/>
            <person name="Lin C.-F."/>
            <person name="Nai Y.-S."/>
        </authorList>
    </citation>
    <scope>NUCLEOTIDE SEQUENCE</scope>
    <source>
        <strain evidence="1">NCHU-NPUST-175</strain>
    </source>
</reference>
<gene>
    <name evidence="1" type="ORF">ACCO45_000230</name>
</gene>
<name>A0ACC4E3K3_PURLI</name>
<protein>
    <submittedName>
        <fullName evidence="1">Uncharacterized protein</fullName>
    </submittedName>
</protein>